<evidence type="ECO:0000256" key="5">
    <source>
        <dbReference type="ARBA" id="ARBA00022679"/>
    </source>
</evidence>
<dbReference type="SUPFAM" id="SSF56112">
    <property type="entry name" value="Protein kinase-like (PK-like)"/>
    <property type="match status" value="2"/>
</dbReference>
<evidence type="ECO:0000256" key="11">
    <source>
        <dbReference type="ARBA" id="ARBA00022989"/>
    </source>
</evidence>
<keyword evidence="3" id="KW-0723">Serine/threonine-protein kinase</keyword>
<keyword evidence="7" id="KW-0677">Repeat</keyword>
<dbReference type="OMA" id="CEINQAN"/>
<keyword evidence="5" id="KW-0808">Transferase</keyword>
<comment type="catalytic activity">
    <reaction evidence="14">
        <text>L-threonyl-[protein] + ATP = O-phospho-L-threonyl-[protein] + ADP + H(+)</text>
        <dbReference type="Rhea" id="RHEA:46608"/>
        <dbReference type="Rhea" id="RHEA-COMP:11060"/>
        <dbReference type="Rhea" id="RHEA-COMP:11605"/>
        <dbReference type="ChEBI" id="CHEBI:15378"/>
        <dbReference type="ChEBI" id="CHEBI:30013"/>
        <dbReference type="ChEBI" id="CHEBI:30616"/>
        <dbReference type="ChEBI" id="CHEBI:61977"/>
        <dbReference type="ChEBI" id="CHEBI:456216"/>
        <dbReference type="EC" id="2.7.11.1"/>
    </reaction>
</comment>
<dbReference type="FunFam" id="3.30.200.20:FF:000394">
    <property type="entry name" value="Leucine-rich repeat receptor-like protein kinase"/>
    <property type="match status" value="2"/>
</dbReference>
<dbReference type="FunFam" id="1.10.510.10:FF:000146">
    <property type="entry name" value="LRR receptor-like serine/threonine-protein kinase IOS1"/>
    <property type="match status" value="1"/>
</dbReference>
<evidence type="ECO:0000256" key="14">
    <source>
        <dbReference type="ARBA" id="ARBA00047899"/>
    </source>
</evidence>
<dbReference type="Gene3D" id="3.80.10.10">
    <property type="entry name" value="Ribonuclease Inhibitor"/>
    <property type="match status" value="1"/>
</dbReference>
<dbReference type="Pfam" id="PF07714">
    <property type="entry name" value="PK_Tyr_Ser-Thr"/>
    <property type="match status" value="2"/>
</dbReference>
<keyword evidence="12 17" id="KW-0472">Membrane</keyword>
<dbReference type="SUPFAM" id="SSF52058">
    <property type="entry name" value="L domain-like"/>
    <property type="match status" value="1"/>
</dbReference>
<evidence type="ECO:0000259" key="19">
    <source>
        <dbReference type="PROSITE" id="PS50011"/>
    </source>
</evidence>
<dbReference type="InterPro" id="IPR001245">
    <property type="entry name" value="Ser-Thr/Tyr_kinase_cat_dom"/>
</dbReference>
<dbReference type="PROSITE" id="PS00108">
    <property type="entry name" value="PROTEIN_KINASE_ST"/>
    <property type="match status" value="1"/>
</dbReference>
<dbReference type="PROSITE" id="PS51450">
    <property type="entry name" value="LRR"/>
    <property type="match status" value="1"/>
</dbReference>
<feature type="signal peptide" evidence="18">
    <location>
        <begin position="1"/>
        <end position="24"/>
    </location>
</feature>
<dbReference type="PROSITE" id="PS00107">
    <property type="entry name" value="PROTEIN_KINASE_ATP"/>
    <property type="match status" value="1"/>
</dbReference>
<dbReference type="PROSITE" id="PS50011">
    <property type="entry name" value="PROTEIN_KINASE_DOM"/>
    <property type="match status" value="1"/>
</dbReference>
<evidence type="ECO:0000256" key="7">
    <source>
        <dbReference type="ARBA" id="ARBA00022737"/>
    </source>
</evidence>
<evidence type="ECO:0000256" key="16">
    <source>
        <dbReference type="PROSITE-ProRule" id="PRU10141"/>
    </source>
</evidence>
<dbReference type="Gene3D" id="3.30.200.20">
    <property type="entry name" value="Phosphorylase Kinase, domain 1"/>
    <property type="match status" value="1"/>
</dbReference>
<evidence type="ECO:0000256" key="6">
    <source>
        <dbReference type="ARBA" id="ARBA00022692"/>
    </source>
</evidence>
<dbReference type="SMART" id="SM00220">
    <property type="entry name" value="S_TKc"/>
    <property type="match status" value="1"/>
</dbReference>
<evidence type="ECO:0000313" key="20">
    <source>
        <dbReference type="EMBL" id="PTQ48454.1"/>
    </source>
</evidence>
<dbReference type="GO" id="GO:0016020">
    <property type="term" value="C:membrane"/>
    <property type="evidence" value="ECO:0007669"/>
    <property type="project" value="UniProtKB-SubCell"/>
</dbReference>
<dbReference type="PANTHER" id="PTHR45631:SF68">
    <property type="entry name" value="REPEAT FAMILY PROTEIN, PUTATIVE, EXPRESSED-RELATED"/>
    <property type="match status" value="1"/>
</dbReference>
<feature type="transmembrane region" description="Helical" evidence="17">
    <location>
        <begin position="544"/>
        <end position="569"/>
    </location>
</feature>
<dbReference type="GO" id="GO:0004674">
    <property type="term" value="F:protein serine/threonine kinase activity"/>
    <property type="evidence" value="ECO:0007669"/>
    <property type="project" value="UniProtKB-KW"/>
</dbReference>
<dbReference type="Gene3D" id="1.10.510.10">
    <property type="entry name" value="Transferase(Phosphotransferase) domain 1"/>
    <property type="match status" value="2"/>
</dbReference>
<evidence type="ECO:0000313" key="21">
    <source>
        <dbReference type="Proteomes" id="UP000244005"/>
    </source>
</evidence>
<keyword evidence="4" id="KW-0433">Leucine-rich repeat</keyword>
<dbReference type="InterPro" id="IPR017441">
    <property type="entry name" value="Protein_kinase_ATP_BS"/>
</dbReference>
<name>A0A2R6XQT4_MARPO</name>
<evidence type="ECO:0000256" key="4">
    <source>
        <dbReference type="ARBA" id="ARBA00022614"/>
    </source>
</evidence>
<dbReference type="GO" id="GO:0005524">
    <property type="term" value="F:ATP binding"/>
    <property type="evidence" value="ECO:0007669"/>
    <property type="project" value="UniProtKB-UniRule"/>
</dbReference>
<comment type="subcellular location">
    <subcellularLocation>
        <location evidence="1">Membrane</location>
        <topology evidence="1">Single-pass membrane protein</topology>
    </subcellularLocation>
</comment>
<protein>
    <recommendedName>
        <fullName evidence="2">non-specific serine/threonine protein kinase</fullName>
        <ecNumber evidence="2">2.7.11.1</ecNumber>
    </recommendedName>
</protein>
<keyword evidence="13" id="KW-0675">Receptor</keyword>
<keyword evidence="18" id="KW-0732">Signal</keyword>
<evidence type="ECO:0000256" key="13">
    <source>
        <dbReference type="ARBA" id="ARBA00023170"/>
    </source>
</evidence>
<feature type="domain" description="Protein kinase" evidence="19">
    <location>
        <begin position="759"/>
        <end position="1040"/>
    </location>
</feature>
<keyword evidence="6 17" id="KW-0812">Transmembrane</keyword>
<comment type="catalytic activity">
    <reaction evidence="15">
        <text>L-seryl-[protein] + ATP = O-phospho-L-seryl-[protein] + ADP + H(+)</text>
        <dbReference type="Rhea" id="RHEA:17989"/>
        <dbReference type="Rhea" id="RHEA-COMP:9863"/>
        <dbReference type="Rhea" id="RHEA-COMP:11604"/>
        <dbReference type="ChEBI" id="CHEBI:15378"/>
        <dbReference type="ChEBI" id="CHEBI:29999"/>
        <dbReference type="ChEBI" id="CHEBI:30616"/>
        <dbReference type="ChEBI" id="CHEBI:83421"/>
        <dbReference type="ChEBI" id="CHEBI:456216"/>
        <dbReference type="EC" id="2.7.11.1"/>
    </reaction>
</comment>
<dbReference type="EC" id="2.7.11.1" evidence="2"/>
<dbReference type="PANTHER" id="PTHR45631">
    <property type="entry name" value="OS07G0107800 PROTEIN-RELATED"/>
    <property type="match status" value="1"/>
</dbReference>
<evidence type="ECO:0000256" key="1">
    <source>
        <dbReference type="ARBA" id="ARBA00004167"/>
    </source>
</evidence>
<dbReference type="Proteomes" id="UP000244005">
    <property type="component" value="Unassembled WGS sequence"/>
</dbReference>
<keyword evidence="9" id="KW-0418">Kinase</keyword>
<dbReference type="InterPro" id="IPR032675">
    <property type="entry name" value="LRR_dom_sf"/>
</dbReference>
<evidence type="ECO:0000256" key="3">
    <source>
        <dbReference type="ARBA" id="ARBA00022527"/>
    </source>
</evidence>
<keyword evidence="8 16" id="KW-0547">Nucleotide-binding</keyword>
<dbReference type="InterPro" id="IPR001611">
    <property type="entry name" value="Leu-rich_rpt"/>
</dbReference>
<gene>
    <name evidence="20" type="ORF">MARPO_0005s0100</name>
</gene>
<feature type="binding site" evidence="16">
    <location>
        <position position="787"/>
    </location>
    <ligand>
        <name>ATP</name>
        <dbReference type="ChEBI" id="CHEBI:30616"/>
    </ligand>
</feature>
<dbReference type="Pfam" id="PF12819">
    <property type="entry name" value="Malectin_like"/>
    <property type="match status" value="1"/>
</dbReference>
<keyword evidence="21" id="KW-1185">Reference proteome</keyword>
<accession>A0A2R6XQT4</accession>
<organism evidence="20 21">
    <name type="scientific">Marchantia polymorpha</name>
    <name type="common">Common liverwort</name>
    <name type="synonym">Marchantia aquatica</name>
    <dbReference type="NCBI Taxonomy" id="3197"/>
    <lineage>
        <taxon>Eukaryota</taxon>
        <taxon>Viridiplantae</taxon>
        <taxon>Streptophyta</taxon>
        <taxon>Embryophyta</taxon>
        <taxon>Marchantiophyta</taxon>
        <taxon>Marchantiopsida</taxon>
        <taxon>Marchantiidae</taxon>
        <taxon>Marchantiales</taxon>
        <taxon>Marchantiaceae</taxon>
        <taxon>Marchantia</taxon>
    </lineage>
</organism>
<evidence type="ECO:0000256" key="8">
    <source>
        <dbReference type="ARBA" id="ARBA00022741"/>
    </source>
</evidence>
<dbReference type="CDD" id="cd14066">
    <property type="entry name" value="STKc_IRAK"/>
    <property type="match status" value="1"/>
</dbReference>
<dbReference type="InterPro" id="IPR011009">
    <property type="entry name" value="Kinase-like_dom_sf"/>
</dbReference>
<dbReference type="EMBL" id="KZ772677">
    <property type="protein sequence ID" value="PTQ48454.1"/>
    <property type="molecule type" value="Genomic_DNA"/>
</dbReference>
<keyword evidence="10 16" id="KW-0067">ATP-binding</keyword>
<evidence type="ECO:0000256" key="18">
    <source>
        <dbReference type="SAM" id="SignalP"/>
    </source>
</evidence>
<evidence type="ECO:0000256" key="12">
    <source>
        <dbReference type="ARBA" id="ARBA00023136"/>
    </source>
</evidence>
<dbReference type="AlphaFoldDB" id="A0A2R6XQT4"/>
<proteinExistence type="predicted"/>
<dbReference type="InterPro" id="IPR024788">
    <property type="entry name" value="Malectin-like_Carb-bd_dom"/>
</dbReference>
<evidence type="ECO:0000256" key="2">
    <source>
        <dbReference type="ARBA" id="ARBA00012513"/>
    </source>
</evidence>
<dbReference type="InterPro" id="IPR000719">
    <property type="entry name" value="Prot_kinase_dom"/>
</dbReference>
<dbReference type="InterPro" id="IPR008271">
    <property type="entry name" value="Ser/Thr_kinase_AS"/>
</dbReference>
<evidence type="ECO:0000256" key="10">
    <source>
        <dbReference type="ARBA" id="ARBA00022840"/>
    </source>
</evidence>
<evidence type="ECO:0000256" key="17">
    <source>
        <dbReference type="SAM" id="Phobius"/>
    </source>
</evidence>
<evidence type="ECO:0000256" key="9">
    <source>
        <dbReference type="ARBA" id="ARBA00022777"/>
    </source>
</evidence>
<sequence>MIGVKSGPCIGAIVLCLSAVLVIAQPGFLSIDCGSTANYTDALTGIDWVTDQGYVTTGINTAPVSKTGGSPDNLTQIWDNRFFPERQKNCYTLPTEIWSTYLIRTTFRLLDKGQIVNDLSFQLFIDSTPWTTISYSPSSGAPSLDTVRVSEAIINSTRSKINVCLVRGHGNPFISALELRKFDPTMYAAKETGLNSGQMLFLELRWNLGMPVGSQVRYPDDPYDRFWPPYLRLGSILCPGTLNSSHPNLVLPQLSGNRVPRKVMQDACVGTESQPNIEFSLSFSATVQIFYGIIYFQEIDDNATATNVRSIRIQVHFNDYEANDFNVTREVNQDSSTSFNLSNSAFSATLSRLPESRLLPLANAAEYYFRNNVSSNSTDANDASALERVKAGFNLPDYPGDPCYPAAWDWVVCDANSQPARVSQVITSEYNTKGVLDPAINDLSQLTSLLLDNNQLSGVIPDLRGLTKLLTVELQNNNLSGAFPEYLLLVPSLMKLDVSNNNLNGALSTCPGAKLNFSCDANPLFDCKQILDSCLGLGGGGASIATVIGGVFGGLFALSLIVVCLVLIMHAKKKRALAREAALSQSQNGIKVKLVARGPYSSNFNGDENTARFTSEQIQKLTNNFEKKIGQGSYGAVYLGELDTGKKIAVKVHDAMSRQGINEFINEVNLLSRVHHRNLVSLLGYCEEMDQQVLVYEYMGNGNLREHLGGNLETKEPLSWKTRLDIAIDSGKGGPYSSNFNGDENTARFTSEQIQKLTNNFEKKIGQGSYGAVYLGELDTGKKIAVKVHDAMSRQGINEFINEVNLLSRVHHRNLVSLLGYCEEMDQQVLVYEYMGNGNLREHLGGNLETKEPLSWKTRLDIAIDSGKGLEYLHKDCHPQIIHRDVKSSNILLDENFVAKVADFGLSKAGPDGGFESGISTVVKGTPGYFDPEYFMTQRLTYKSDVYSFGIVLLEVISGVPPFNSQLPDGSIGTLLEWVKRQLPTNILHIADENINGQYSEDVMIRVIELAVSCIALESVRRPDMEQIVRVLCEVRDADFPVESVPQSPFSVFTPLSSSVSTSLKSTDSSGPAAELVLSSACLDRTNIDASYQVTIPAGLSKLARGDVEGS</sequence>
<dbReference type="OrthoDB" id="5984265at2759"/>
<evidence type="ECO:0000256" key="15">
    <source>
        <dbReference type="ARBA" id="ARBA00048679"/>
    </source>
</evidence>
<keyword evidence="11 17" id="KW-1133">Transmembrane helix</keyword>
<feature type="chain" id="PRO_5015359201" description="non-specific serine/threonine protein kinase" evidence="18">
    <location>
        <begin position="25"/>
        <end position="1111"/>
    </location>
</feature>
<reference evidence="21" key="1">
    <citation type="journal article" date="2017" name="Cell">
        <title>Insights into land plant evolution garnered from the Marchantia polymorpha genome.</title>
        <authorList>
            <person name="Bowman J.L."/>
            <person name="Kohchi T."/>
            <person name="Yamato K.T."/>
            <person name="Jenkins J."/>
            <person name="Shu S."/>
            <person name="Ishizaki K."/>
            <person name="Yamaoka S."/>
            <person name="Nishihama R."/>
            <person name="Nakamura Y."/>
            <person name="Berger F."/>
            <person name="Adam C."/>
            <person name="Aki S.S."/>
            <person name="Althoff F."/>
            <person name="Araki T."/>
            <person name="Arteaga-Vazquez M.A."/>
            <person name="Balasubrmanian S."/>
            <person name="Barry K."/>
            <person name="Bauer D."/>
            <person name="Boehm C.R."/>
            <person name="Briginshaw L."/>
            <person name="Caballero-Perez J."/>
            <person name="Catarino B."/>
            <person name="Chen F."/>
            <person name="Chiyoda S."/>
            <person name="Chovatia M."/>
            <person name="Davies K.M."/>
            <person name="Delmans M."/>
            <person name="Demura T."/>
            <person name="Dierschke T."/>
            <person name="Dolan L."/>
            <person name="Dorantes-Acosta A.E."/>
            <person name="Eklund D.M."/>
            <person name="Florent S.N."/>
            <person name="Flores-Sandoval E."/>
            <person name="Fujiyama A."/>
            <person name="Fukuzawa H."/>
            <person name="Galik B."/>
            <person name="Grimanelli D."/>
            <person name="Grimwood J."/>
            <person name="Grossniklaus U."/>
            <person name="Hamada T."/>
            <person name="Haseloff J."/>
            <person name="Hetherington A.J."/>
            <person name="Higo A."/>
            <person name="Hirakawa Y."/>
            <person name="Hundley H.N."/>
            <person name="Ikeda Y."/>
            <person name="Inoue K."/>
            <person name="Inoue S.I."/>
            <person name="Ishida S."/>
            <person name="Jia Q."/>
            <person name="Kakita M."/>
            <person name="Kanazawa T."/>
            <person name="Kawai Y."/>
            <person name="Kawashima T."/>
            <person name="Kennedy M."/>
            <person name="Kinose K."/>
            <person name="Kinoshita T."/>
            <person name="Kohara Y."/>
            <person name="Koide E."/>
            <person name="Komatsu K."/>
            <person name="Kopischke S."/>
            <person name="Kubo M."/>
            <person name="Kyozuka J."/>
            <person name="Lagercrantz U."/>
            <person name="Lin S.S."/>
            <person name="Lindquist E."/>
            <person name="Lipzen A.M."/>
            <person name="Lu C.W."/>
            <person name="De Luna E."/>
            <person name="Martienssen R.A."/>
            <person name="Minamino N."/>
            <person name="Mizutani M."/>
            <person name="Mizutani M."/>
            <person name="Mochizuki N."/>
            <person name="Monte I."/>
            <person name="Mosher R."/>
            <person name="Nagasaki H."/>
            <person name="Nakagami H."/>
            <person name="Naramoto S."/>
            <person name="Nishitani K."/>
            <person name="Ohtani M."/>
            <person name="Okamoto T."/>
            <person name="Okumura M."/>
            <person name="Phillips J."/>
            <person name="Pollak B."/>
            <person name="Reinders A."/>
            <person name="Rovekamp M."/>
            <person name="Sano R."/>
            <person name="Sawa S."/>
            <person name="Schmid M.W."/>
            <person name="Shirakawa M."/>
            <person name="Solano R."/>
            <person name="Spunde A."/>
            <person name="Suetsugu N."/>
            <person name="Sugano S."/>
            <person name="Sugiyama A."/>
            <person name="Sun R."/>
            <person name="Suzuki Y."/>
            <person name="Takenaka M."/>
            <person name="Takezawa D."/>
            <person name="Tomogane H."/>
            <person name="Tsuzuki M."/>
            <person name="Ueda T."/>
            <person name="Umeda M."/>
            <person name="Ward J.M."/>
            <person name="Watanabe Y."/>
            <person name="Yazaki K."/>
            <person name="Yokoyama R."/>
            <person name="Yoshitake Y."/>
            <person name="Yotsui I."/>
            <person name="Zachgo S."/>
            <person name="Schmutz J."/>
        </authorList>
    </citation>
    <scope>NUCLEOTIDE SEQUENCE [LARGE SCALE GENOMIC DNA]</scope>
    <source>
        <strain evidence="21">Tak-1</strain>
    </source>
</reference>